<keyword evidence="3" id="KW-1185">Reference proteome</keyword>
<organism evidence="2 3">
    <name type="scientific">Hymenobacter sublimis</name>
    <dbReference type="NCBI Taxonomy" id="2933777"/>
    <lineage>
        <taxon>Bacteria</taxon>
        <taxon>Pseudomonadati</taxon>
        <taxon>Bacteroidota</taxon>
        <taxon>Cytophagia</taxon>
        <taxon>Cytophagales</taxon>
        <taxon>Hymenobacteraceae</taxon>
        <taxon>Hymenobacter</taxon>
    </lineage>
</organism>
<dbReference type="EMBL" id="CP095848">
    <property type="protein sequence ID" value="UPL49262.1"/>
    <property type="molecule type" value="Genomic_DNA"/>
</dbReference>
<evidence type="ECO:0000313" key="3">
    <source>
        <dbReference type="Proteomes" id="UP000829647"/>
    </source>
</evidence>
<sequence length="70" mass="7707">MKISTFAVLGAVLLLGTDVVAATAPLEETVTPVTIIPSLSSSTDAASHRGWIKRKKRRVTPAYRRTMRRR</sequence>
<evidence type="ECO:0000313" key="2">
    <source>
        <dbReference type="EMBL" id="UPL49262.1"/>
    </source>
</evidence>
<name>A0ABY4JBV6_9BACT</name>
<proteinExistence type="predicted"/>
<protein>
    <submittedName>
        <fullName evidence="2">Uncharacterized protein</fullName>
    </submittedName>
</protein>
<dbReference type="Proteomes" id="UP000829647">
    <property type="component" value="Chromosome"/>
</dbReference>
<evidence type="ECO:0000256" key="1">
    <source>
        <dbReference type="SAM" id="SignalP"/>
    </source>
</evidence>
<keyword evidence="1" id="KW-0732">Signal</keyword>
<feature type="chain" id="PRO_5046643144" evidence="1">
    <location>
        <begin position="22"/>
        <end position="70"/>
    </location>
</feature>
<reference evidence="2 3" key="1">
    <citation type="submission" date="2022-04" db="EMBL/GenBank/DDBJ databases">
        <title>Hymenobacter sp. isolated from the air.</title>
        <authorList>
            <person name="Won M."/>
            <person name="Lee C.-M."/>
            <person name="Woen H.-Y."/>
            <person name="Kwon S.-W."/>
        </authorList>
    </citation>
    <scope>NUCLEOTIDE SEQUENCE [LARGE SCALE GENOMIC DNA]</scope>
    <source>
        <strain evidence="3">5516 S-25</strain>
    </source>
</reference>
<accession>A0ABY4JBV6</accession>
<dbReference type="RefSeq" id="WP_247975507.1">
    <property type="nucleotide sequence ID" value="NZ_CP095848.1"/>
</dbReference>
<feature type="signal peptide" evidence="1">
    <location>
        <begin position="1"/>
        <end position="21"/>
    </location>
</feature>
<gene>
    <name evidence="2" type="ORF">MWH26_19050</name>
</gene>